<keyword evidence="1" id="KW-0732">Signal</keyword>
<keyword evidence="3" id="KW-1185">Reference proteome</keyword>
<evidence type="ECO:0000256" key="1">
    <source>
        <dbReference type="SAM" id="SignalP"/>
    </source>
</evidence>
<sequence>MKIMNVLLSIFFLLSPNLALAQTQNLNSDPIEIPPEQLLEGGIITNVVHMKERMCTALHQGRNTDSVNIAERLRGIVLFSFDLNADDERLEEQIAVIFNRYSSRMVCPATSGIYPKQHLFKRAVELHVYQDALVEFFFANPITFPIDPNVIELSPLGSETTLMDYINRELAADNAKDKHNVGRLIRLRRLLQIRFNAKTVAEMTPNEIEFQLSRHKY</sequence>
<dbReference type="EMBL" id="BMZH01000024">
    <property type="protein sequence ID" value="GHB05123.1"/>
    <property type="molecule type" value="Genomic_DNA"/>
</dbReference>
<feature type="chain" id="PRO_5035242053" evidence="1">
    <location>
        <begin position="22"/>
        <end position="217"/>
    </location>
</feature>
<name>A0A8J3CTH5_9PROT</name>
<reference evidence="2" key="2">
    <citation type="submission" date="2020-09" db="EMBL/GenBank/DDBJ databases">
        <authorList>
            <person name="Sun Q."/>
            <person name="Kim S."/>
        </authorList>
    </citation>
    <scope>NUCLEOTIDE SEQUENCE</scope>
    <source>
        <strain evidence="2">KCTC 32513</strain>
    </source>
</reference>
<gene>
    <name evidence="2" type="ORF">GCM10009069_29550</name>
</gene>
<accession>A0A8J3CTH5</accession>
<feature type="signal peptide" evidence="1">
    <location>
        <begin position="1"/>
        <end position="21"/>
    </location>
</feature>
<dbReference type="AlphaFoldDB" id="A0A8J3CTH5"/>
<reference evidence="2" key="1">
    <citation type="journal article" date="2014" name="Int. J. Syst. Evol. Microbiol.">
        <title>Complete genome sequence of Corynebacterium casei LMG S-19264T (=DSM 44701T), isolated from a smear-ripened cheese.</title>
        <authorList>
            <consortium name="US DOE Joint Genome Institute (JGI-PGF)"/>
            <person name="Walter F."/>
            <person name="Albersmeier A."/>
            <person name="Kalinowski J."/>
            <person name="Ruckert C."/>
        </authorList>
    </citation>
    <scope>NUCLEOTIDE SEQUENCE</scope>
    <source>
        <strain evidence="2">KCTC 32513</strain>
    </source>
</reference>
<evidence type="ECO:0000313" key="2">
    <source>
        <dbReference type="EMBL" id="GHB05123.1"/>
    </source>
</evidence>
<evidence type="ECO:0000313" key="3">
    <source>
        <dbReference type="Proteomes" id="UP000634004"/>
    </source>
</evidence>
<dbReference type="Proteomes" id="UP000634004">
    <property type="component" value="Unassembled WGS sequence"/>
</dbReference>
<dbReference type="RefSeq" id="WP_189499661.1">
    <property type="nucleotide sequence ID" value="NZ_BMZH01000024.1"/>
</dbReference>
<comment type="caution">
    <text evidence="2">The sequence shown here is derived from an EMBL/GenBank/DDBJ whole genome shotgun (WGS) entry which is preliminary data.</text>
</comment>
<organism evidence="2 3">
    <name type="scientific">Algimonas arctica</name>
    <dbReference type="NCBI Taxonomy" id="1479486"/>
    <lineage>
        <taxon>Bacteria</taxon>
        <taxon>Pseudomonadati</taxon>
        <taxon>Pseudomonadota</taxon>
        <taxon>Alphaproteobacteria</taxon>
        <taxon>Maricaulales</taxon>
        <taxon>Robiginitomaculaceae</taxon>
        <taxon>Algimonas</taxon>
    </lineage>
</organism>
<protein>
    <submittedName>
        <fullName evidence="2">Uncharacterized protein</fullName>
    </submittedName>
</protein>
<proteinExistence type="predicted"/>